<accession>A0A8T1LII8</accession>
<evidence type="ECO:0000313" key="2">
    <source>
        <dbReference type="Proteomes" id="UP000736787"/>
    </source>
</evidence>
<gene>
    <name evidence="1" type="ORF">PC117_g16522</name>
</gene>
<dbReference type="AlphaFoldDB" id="A0A8T1LII8"/>
<evidence type="ECO:0000313" key="1">
    <source>
        <dbReference type="EMBL" id="KAG2920318.1"/>
    </source>
</evidence>
<comment type="caution">
    <text evidence="1">The sequence shown here is derived from an EMBL/GenBank/DDBJ whole genome shotgun (WGS) entry which is preliminary data.</text>
</comment>
<protein>
    <submittedName>
        <fullName evidence="1">Uncharacterized protein</fullName>
    </submittedName>
</protein>
<organism evidence="1 2">
    <name type="scientific">Phytophthora cactorum</name>
    <dbReference type="NCBI Taxonomy" id="29920"/>
    <lineage>
        <taxon>Eukaryota</taxon>
        <taxon>Sar</taxon>
        <taxon>Stramenopiles</taxon>
        <taxon>Oomycota</taxon>
        <taxon>Peronosporomycetes</taxon>
        <taxon>Peronosporales</taxon>
        <taxon>Peronosporaceae</taxon>
        <taxon>Phytophthora</taxon>
    </lineage>
</organism>
<name>A0A8T1LII8_9STRA</name>
<dbReference type="EMBL" id="RCMK01000589">
    <property type="protein sequence ID" value="KAG2920318.1"/>
    <property type="molecule type" value="Genomic_DNA"/>
</dbReference>
<sequence>MVQDGNLWTMAGRSALERQHSADVDITWTDCPGQLVDVGLVMSEPPDAEATVTRSDQLDHHKVA</sequence>
<proteinExistence type="predicted"/>
<dbReference type="Proteomes" id="UP000736787">
    <property type="component" value="Unassembled WGS sequence"/>
</dbReference>
<reference evidence="1" key="1">
    <citation type="submission" date="2018-10" db="EMBL/GenBank/DDBJ databases">
        <title>Effector identification in a new, highly contiguous assembly of the strawberry crown rot pathogen Phytophthora cactorum.</title>
        <authorList>
            <person name="Armitage A.D."/>
            <person name="Nellist C.F."/>
            <person name="Bates H."/>
            <person name="Vickerstaff R.J."/>
            <person name="Harrison R.J."/>
        </authorList>
    </citation>
    <scope>NUCLEOTIDE SEQUENCE</scope>
    <source>
        <strain evidence="1">4040</strain>
    </source>
</reference>